<evidence type="ECO:0000256" key="5">
    <source>
        <dbReference type="ARBA" id="ARBA00023136"/>
    </source>
</evidence>
<evidence type="ECO:0000313" key="7">
    <source>
        <dbReference type="EMBL" id="GHE32444.1"/>
    </source>
</evidence>
<reference evidence="7" key="2">
    <citation type="submission" date="2020-09" db="EMBL/GenBank/DDBJ databases">
        <authorList>
            <person name="Sun Q."/>
            <person name="Kim S."/>
        </authorList>
    </citation>
    <scope>NUCLEOTIDE SEQUENCE</scope>
    <source>
        <strain evidence="7">KCTC 32020</strain>
    </source>
</reference>
<feature type="transmembrane region" description="Helical" evidence="6">
    <location>
        <begin position="58"/>
        <end position="88"/>
    </location>
</feature>
<comment type="subcellular location">
    <subcellularLocation>
        <location evidence="1">Cell membrane</location>
        <topology evidence="1">Multi-pass membrane protein</topology>
    </subcellularLocation>
</comment>
<dbReference type="GO" id="GO:0015171">
    <property type="term" value="F:amino acid transmembrane transporter activity"/>
    <property type="evidence" value="ECO:0007669"/>
    <property type="project" value="TreeGrafter"/>
</dbReference>
<sequence>MNLFDASTLLAYLAAATVLVLVPGPGTAWIVAQAAVGGTARGLRAGLGLETATLLHAAAAGAGLSAVLATSALAFEVVKYAGAAYLVWLGLRTWRARPDGAVGPAPRGDARPVFLRSVLTGLLNPKVALFFLAFLPQFVRPERGRVWLQFLLLGLLLSMIGFAHSALLSVAVGRLGRRVRLSASRWKERVLGAFFVGLGVRLALQQRG</sequence>
<evidence type="ECO:0000256" key="6">
    <source>
        <dbReference type="SAM" id="Phobius"/>
    </source>
</evidence>
<dbReference type="PANTHER" id="PTHR30086:SF20">
    <property type="entry name" value="ARGININE EXPORTER PROTEIN ARGO-RELATED"/>
    <property type="match status" value="1"/>
</dbReference>
<comment type="caution">
    <text evidence="7">The sequence shown here is derived from an EMBL/GenBank/DDBJ whole genome shotgun (WGS) entry which is preliminary data.</text>
</comment>
<dbReference type="PANTHER" id="PTHR30086">
    <property type="entry name" value="ARGININE EXPORTER PROTEIN ARGO"/>
    <property type="match status" value="1"/>
</dbReference>
<dbReference type="AlphaFoldDB" id="A0A918Z1M8"/>
<dbReference type="InterPro" id="IPR001123">
    <property type="entry name" value="LeuE-type"/>
</dbReference>
<evidence type="ECO:0000313" key="8">
    <source>
        <dbReference type="Proteomes" id="UP000636453"/>
    </source>
</evidence>
<keyword evidence="2" id="KW-1003">Cell membrane</keyword>
<keyword evidence="3 6" id="KW-0812">Transmembrane</keyword>
<evidence type="ECO:0000256" key="2">
    <source>
        <dbReference type="ARBA" id="ARBA00022475"/>
    </source>
</evidence>
<gene>
    <name evidence="7" type="primary">rhtB</name>
    <name evidence="7" type="ORF">GCM10007167_12960</name>
</gene>
<accession>A0A918Z1M8</accession>
<feature type="transmembrane region" description="Helical" evidence="6">
    <location>
        <begin position="113"/>
        <end position="135"/>
    </location>
</feature>
<evidence type="ECO:0000256" key="4">
    <source>
        <dbReference type="ARBA" id="ARBA00022989"/>
    </source>
</evidence>
<keyword evidence="5 6" id="KW-0472">Membrane</keyword>
<dbReference type="Pfam" id="PF01810">
    <property type="entry name" value="LysE"/>
    <property type="match status" value="1"/>
</dbReference>
<dbReference type="PIRSF" id="PIRSF006324">
    <property type="entry name" value="LeuE"/>
    <property type="match status" value="1"/>
</dbReference>
<evidence type="ECO:0000256" key="3">
    <source>
        <dbReference type="ARBA" id="ARBA00022692"/>
    </source>
</evidence>
<protein>
    <submittedName>
        <fullName evidence="7">Lysine transporter LysE</fullName>
    </submittedName>
</protein>
<keyword evidence="8" id="KW-1185">Reference proteome</keyword>
<dbReference type="EMBL" id="BNCF01000006">
    <property type="protein sequence ID" value="GHE32444.1"/>
    <property type="molecule type" value="Genomic_DNA"/>
</dbReference>
<keyword evidence="4 6" id="KW-1133">Transmembrane helix</keyword>
<dbReference type="RefSeq" id="WP_186760895.1">
    <property type="nucleotide sequence ID" value="NZ_BNCF01000006.1"/>
</dbReference>
<reference evidence="7" key="1">
    <citation type="journal article" date="2014" name="Int. J. Syst. Evol. Microbiol.">
        <title>Complete genome sequence of Corynebacterium casei LMG S-19264T (=DSM 44701T), isolated from a smear-ripened cheese.</title>
        <authorList>
            <consortium name="US DOE Joint Genome Institute (JGI-PGF)"/>
            <person name="Walter F."/>
            <person name="Albersmeier A."/>
            <person name="Kalinowski J."/>
            <person name="Ruckert C."/>
        </authorList>
    </citation>
    <scope>NUCLEOTIDE SEQUENCE</scope>
    <source>
        <strain evidence="7">KCTC 32020</strain>
    </source>
</reference>
<feature type="transmembrane region" description="Helical" evidence="6">
    <location>
        <begin position="147"/>
        <end position="172"/>
    </location>
</feature>
<name>A0A918Z1M8_9GAMM</name>
<dbReference type="GO" id="GO:0005886">
    <property type="term" value="C:plasma membrane"/>
    <property type="evidence" value="ECO:0007669"/>
    <property type="project" value="UniProtKB-SubCell"/>
</dbReference>
<proteinExistence type="predicted"/>
<evidence type="ECO:0000256" key="1">
    <source>
        <dbReference type="ARBA" id="ARBA00004651"/>
    </source>
</evidence>
<dbReference type="Proteomes" id="UP000636453">
    <property type="component" value="Unassembled WGS sequence"/>
</dbReference>
<organism evidence="7 8">
    <name type="scientific">Vulcaniibacterium thermophilum</name>
    <dbReference type="NCBI Taxonomy" id="1169913"/>
    <lineage>
        <taxon>Bacteria</taxon>
        <taxon>Pseudomonadati</taxon>
        <taxon>Pseudomonadota</taxon>
        <taxon>Gammaproteobacteria</taxon>
        <taxon>Lysobacterales</taxon>
        <taxon>Lysobacteraceae</taxon>
        <taxon>Vulcaniibacterium</taxon>
    </lineage>
</organism>